<comment type="caution">
    <text evidence="1">The sequence shown here is derived from an EMBL/GenBank/DDBJ whole genome shotgun (WGS) entry which is preliminary data.</text>
</comment>
<sequence>MRLFKQLERWKIRRQINQSIIDMIFRLRDRLAHYWQVDVNTPQVDFMLLHIACSLGRIERGGCVSPLYPEMLEEIQSAVIFPQVLAIHQDLLKLMPFSIPEAEQTYFLANIHSLVLAQKQLKHVVINKPTYKK</sequence>
<dbReference type="PROSITE" id="PS51372">
    <property type="entry name" value="PRD_2"/>
    <property type="match status" value="1"/>
</dbReference>
<name>A0A0M3FXJ5_HAEHA</name>
<evidence type="ECO:0000313" key="2">
    <source>
        <dbReference type="Proteomes" id="UP000092611"/>
    </source>
</evidence>
<dbReference type="InterPro" id="IPR011608">
    <property type="entry name" value="PRD"/>
</dbReference>
<accession>A0A0M3FXJ5</accession>
<gene>
    <name evidence="1" type="ORF">A9Z62_02295</name>
</gene>
<dbReference type="AlphaFoldDB" id="A0A0M3FXJ5"/>
<reference evidence="1 2" key="1">
    <citation type="submission" date="2016-06" db="EMBL/GenBank/DDBJ databases">
        <title>Draft genome of Haemophilus haemolyticus CCUG 24149.</title>
        <authorList>
            <person name="Engstrom-Jakobsson H."/>
            <person name="Salva-Serra F."/>
            <person name="Thorell K."/>
            <person name="Gonzales-Siles L."/>
            <person name="Karlsson R."/>
            <person name="Boulund F."/>
            <person name="Engstrand L."/>
            <person name="Kristiansson E."/>
            <person name="Moore E."/>
        </authorList>
    </citation>
    <scope>NUCLEOTIDE SEQUENCE [LARGE SCALE GENOMIC DNA]</scope>
    <source>
        <strain evidence="1 2">CCUG 24149</strain>
    </source>
</reference>
<dbReference type="RefSeq" id="WP_046950447.1">
    <property type="nucleotide sequence ID" value="NZ_CP031240.1"/>
</dbReference>
<dbReference type="Pfam" id="PF00874">
    <property type="entry name" value="PRD"/>
    <property type="match status" value="1"/>
</dbReference>
<organism evidence="1 2">
    <name type="scientific">Haemophilus haemolyticus</name>
    <dbReference type="NCBI Taxonomy" id="726"/>
    <lineage>
        <taxon>Bacteria</taxon>
        <taxon>Pseudomonadati</taxon>
        <taxon>Pseudomonadota</taxon>
        <taxon>Gammaproteobacteria</taxon>
        <taxon>Pasteurellales</taxon>
        <taxon>Pasteurellaceae</taxon>
        <taxon>Haemophilus</taxon>
    </lineage>
</organism>
<dbReference type="EMBL" id="LZDL01000027">
    <property type="protein sequence ID" value="OBX46085.1"/>
    <property type="molecule type" value="Genomic_DNA"/>
</dbReference>
<dbReference type="InterPro" id="IPR036634">
    <property type="entry name" value="PRD_sf"/>
</dbReference>
<dbReference type="SUPFAM" id="SSF63520">
    <property type="entry name" value="PTS-regulatory domain, PRD"/>
    <property type="match status" value="1"/>
</dbReference>
<evidence type="ECO:0000313" key="1">
    <source>
        <dbReference type="EMBL" id="OBX46085.1"/>
    </source>
</evidence>
<dbReference type="PATRIC" id="fig|726.53.peg.1666"/>
<proteinExistence type="predicted"/>
<dbReference type="OrthoDB" id="5688967at2"/>
<dbReference type="GO" id="GO:0006355">
    <property type="term" value="P:regulation of DNA-templated transcription"/>
    <property type="evidence" value="ECO:0007669"/>
    <property type="project" value="InterPro"/>
</dbReference>
<dbReference type="Proteomes" id="UP000092611">
    <property type="component" value="Unassembled WGS sequence"/>
</dbReference>
<protein>
    <submittedName>
        <fullName evidence="1">Uncharacterized protein</fullName>
    </submittedName>
</protein>